<comment type="caution">
    <text evidence="1">The sequence shown here is derived from an EMBL/GenBank/DDBJ whole genome shotgun (WGS) entry which is preliminary data.</text>
</comment>
<sequence length="127" mass="14278">MFSFEGDTGPYLQYAHARLCSIERNCGLVVKPSINFDLLKEKPAIELIDMIAQYPDVVKSALYTLEPCTVVTYAMKLSHIVSVALESLWVMGVESQLAEARLLMFWATRITLGNALKLLGLRPLERM</sequence>
<dbReference type="Proteomes" id="UP000789525">
    <property type="component" value="Unassembled WGS sequence"/>
</dbReference>
<organism evidence="1 2">
    <name type="scientific">Acaulospora colombiana</name>
    <dbReference type="NCBI Taxonomy" id="27376"/>
    <lineage>
        <taxon>Eukaryota</taxon>
        <taxon>Fungi</taxon>
        <taxon>Fungi incertae sedis</taxon>
        <taxon>Mucoromycota</taxon>
        <taxon>Glomeromycotina</taxon>
        <taxon>Glomeromycetes</taxon>
        <taxon>Diversisporales</taxon>
        <taxon>Acaulosporaceae</taxon>
        <taxon>Acaulospora</taxon>
    </lineage>
</organism>
<protein>
    <submittedName>
        <fullName evidence="1">2075_t:CDS:1</fullName>
    </submittedName>
</protein>
<reference evidence="1" key="1">
    <citation type="submission" date="2021-06" db="EMBL/GenBank/DDBJ databases">
        <authorList>
            <person name="Kallberg Y."/>
            <person name="Tangrot J."/>
            <person name="Rosling A."/>
        </authorList>
    </citation>
    <scope>NUCLEOTIDE SEQUENCE</scope>
    <source>
        <strain evidence="1">CL356</strain>
    </source>
</reference>
<name>A0ACA9M0A2_9GLOM</name>
<evidence type="ECO:0000313" key="1">
    <source>
        <dbReference type="EMBL" id="CAG8557793.1"/>
    </source>
</evidence>
<proteinExistence type="predicted"/>
<evidence type="ECO:0000313" key="2">
    <source>
        <dbReference type="Proteomes" id="UP000789525"/>
    </source>
</evidence>
<dbReference type="EMBL" id="CAJVPT010009013">
    <property type="protein sequence ID" value="CAG8557793.1"/>
    <property type="molecule type" value="Genomic_DNA"/>
</dbReference>
<gene>
    <name evidence="1" type="ORF">ACOLOM_LOCUS5111</name>
</gene>
<accession>A0ACA9M0A2</accession>
<keyword evidence="2" id="KW-1185">Reference proteome</keyword>